<protein>
    <submittedName>
        <fullName evidence="2">Uncharacterized protein</fullName>
    </submittedName>
</protein>
<proteinExistence type="predicted"/>
<keyword evidence="3" id="KW-1185">Reference proteome</keyword>
<gene>
    <name evidence="2" type="ORF">Pla52o_55780</name>
</gene>
<evidence type="ECO:0000313" key="2">
    <source>
        <dbReference type="EMBL" id="TWU15041.1"/>
    </source>
</evidence>
<comment type="caution">
    <text evidence="2">The sequence shown here is derived from an EMBL/GenBank/DDBJ whole genome shotgun (WGS) entry which is preliminary data.</text>
</comment>
<feature type="compositionally biased region" description="Low complexity" evidence="1">
    <location>
        <begin position="57"/>
        <end position="68"/>
    </location>
</feature>
<evidence type="ECO:0000256" key="1">
    <source>
        <dbReference type="SAM" id="MobiDB-lite"/>
    </source>
</evidence>
<dbReference type="AlphaFoldDB" id="A0A5C6BU79"/>
<accession>A0A5C6BU79</accession>
<dbReference type="Proteomes" id="UP000316304">
    <property type="component" value="Unassembled WGS sequence"/>
</dbReference>
<feature type="region of interest" description="Disordered" evidence="1">
    <location>
        <begin position="23"/>
        <end position="68"/>
    </location>
</feature>
<evidence type="ECO:0000313" key="3">
    <source>
        <dbReference type="Proteomes" id="UP000316304"/>
    </source>
</evidence>
<feature type="compositionally biased region" description="Polar residues" evidence="1">
    <location>
        <begin position="45"/>
        <end position="56"/>
    </location>
</feature>
<name>A0A5C6BU79_9BACT</name>
<organism evidence="2 3">
    <name type="scientific">Novipirellula galeiformis</name>
    <dbReference type="NCBI Taxonomy" id="2528004"/>
    <lineage>
        <taxon>Bacteria</taxon>
        <taxon>Pseudomonadati</taxon>
        <taxon>Planctomycetota</taxon>
        <taxon>Planctomycetia</taxon>
        <taxon>Pirellulales</taxon>
        <taxon>Pirellulaceae</taxon>
        <taxon>Novipirellula</taxon>
    </lineage>
</organism>
<dbReference type="EMBL" id="SJPT01000016">
    <property type="protein sequence ID" value="TWU15041.1"/>
    <property type="molecule type" value="Genomic_DNA"/>
</dbReference>
<sequence length="68" mass="7106">MADDDTRTTDRYGAAVPRMVRIENGASVPSMQVVPTEERGASIPPLQQVQQSTPNQSGGESSSGGTSN</sequence>
<reference evidence="2 3" key="1">
    <citation type="submission" date="2019-02" db="EMBL/GenBank/DDBJ databases">
        <title>Deep-cultivation of Planctomycetes and their phenomic and genomic characterization uncovers novel biology.</title>
        <authorList>
            <person name="Wiegand S."/>
            <person name="Jogler M."/>
            <person name="Boedeker C."/>
            <person name="Pinto D."/>
            <person name="Vollmers J."/>
            <person name="Rivas-Marin E."/>
            <person name="Kohn T."/>
            <person name="Peeters S.H."/>
            <person name="Heuer A."/>
            <person name="Rast P."/>
            <person name="Oberbeckmann S."/>
            <person name="Bunk B."/>
            <person name="Jeske O."/>
            <person name="Meyerdierks A."/>
            <person name="Storesund J.E."/>
            <person name="Kallscheuer N."/>
            <person name="Luecker S."/>
            <person name="Lage O.M."/>
            <person name="Pohl T."/>
            <person name="Merkel B.J."/>
            <person name="Hornburger P."/>
            <person name="Mueller R.-W."/>
            <person name="Bruemmer F."/>
            <person name="Labrenz M."/>
            <person name="Spormann A.M."/>
            <person name="Op Den Camp H."/>
            <person name="Overmann J."/>
            <person name="Amann R."/>
            <person name="Jetten M.S.M."/>
            <person name="Mascher T."/>
            <person name="Medema M.H."/>
            <person name="Devos D.P."/>
            <person name="Kaster A.-K."/>
            <person name="Ovreas L."/>
            <person name="Rohde M."/>
            <person name="Galperin M.Y."/>
            <person name="Jogler C."/>
        </authorList>
    </citation>
    <scope>NUCLEOTIDE SEQUENCE [LARGE SCALE GENOMIC DNA]</scope>
    <source>
        <strain evidence="2 3">Pla52o</strain>
    </source>
</reference>